<dbReference type="STRING" id="578458.D8PQI3"/>
<feature type="transmembrane region" description="Helical" evidence="6">
    <location>
        <begin position="498"/>
        <end position="521"/>
    </location>
</feature>
<organism evidence="8">
    <name type="scientific">Schizophyllum commune (strain H4-8 / FGSC 9210)</name>
    <name type="common">Split gill fungus</name>
    <dbReference type="NCBI Taxonomy" id="578458"/>
    <lineage>
        <taxon>Eukaryota</taxon>
        <taxon>Fungi</taxon>
        <taxon>Dikarya</taxon>
        <taxon>Basidiomycota</taxon>
        <taxon>Agaricomycotina</taxon>
        <taxon>Agaricomycetes</taxon>
        <taxon>Agaricomycetidae</taxon>
        <taxon>Agaricales</taxon>
        <taxon>Schizophyllaceae</taxon>
        <taxon>Schizophyllum</taxon>
    </lineage>
</organism>
<evidence type="ECO:0000256" key="1">
    <source>
        <dbReference type="ARBA" id="ARBA00004141"/>
    </source>
</evidence>
<feature type="region of interest" description="Disordered" evidence="5">
    <location>
        <begin position="206"/>
        <end position="329"/>
    </location>
</feature>
<dbReference type="GO" id="GO:0055085">
    <property type="term" value="P:transmembrane transport"/>
    <property type="evidence" value="ECO:0007669"/>
    <property type="project" value="InterPro"/>
</dbReference>
<dbReference type="EMBL" id="GL377302">
    <property type="protein sequence ID" value="EFJ01701.1"/>
    <property type="molecule type" value="Genomic_DNA"/>
</dbReference>
<gene>
    <name evidence="7" type="ORF">SCHCODRAFT_46396</name>
</gene>
<evidence type="ECO:0000313" key="8">
    <source>
        <dbReference type="Proteomes" id="UP000007431"/>
    </source>
</evidence>
<dbReference type="OMA" id="GVAYCCI"/>
<feature type="transmembrane region" description="Helical" evidence="6">
    <location>
        <begin position="75"/>
        <end position="98"/>
    </location>
</feature>
<feature type="compositionally biased region" description="Polar residues" evidence="5">
    <location>
        <begin position="255"/>
        <end position="266"/>
    </location>
</feature>
<keyword evidence="3 6" id="KW-1133">Transmembrane helix</keyword>
<evidence type="ECO:0000313" key="7">
    <source>
        <dbReference type="EMBL" id="EFJ01701.1"/>
    </source>
</evidence>
<dbReference type="OrthoDB" id="435607at2759"/>
<feature type="transmembrane region" description="Helical" evidence="6">
    <location>
        <begin position="141"/>
        <end position="159"/>
    </location>
</feature>
<evidence type="ECO:0000256" key="2">
    <source>
        <dbReference type="ARBA" id="ARBA00022692"/>
    </source>
</evidence>
<dbReference type="AlphaFoldDB" id="D8PQI3"/>
<feature type="compositionally biased region" description="Basic and acidic residues" evidence="5">
    <location>
        <begin position="214"/>
        <end position="227"/>
    </location>
</feature>
<dbReference type="KEGG" id="scm:SCHCO_02622310"/>
<dbReference type="InParanoid" id="D8PQI3"/>
<feature type="transmembrane region" description="Helical" evidence="6">
    <location>
        <begin position="396"/>
        <end position="414"/>
    </location>
</feature>
<dbReference type="GeneID" id="9587950"/>
<name>D8PQI3_SCHCM</name>
<dbReference type="RefSeq" id="XP_003036603.1">
    <property type="nucleotide sequence ID" value="XM_003036557.1"/>
</dbReference>
<dbReference type="VEuPathDB" id="FungiDB:SCHCODRAFT_02622310"/>
<evidence type="ECO:0000256" key="6">
    <source>
        <dbReference type="SAM" id="Phobius"/>
    </source>
</evidence>
<dbReference type="HOGENOM" id="CLU_021924_1_0_1"/>
<reference evidence="7 8" key="1">
    <citation type="journal article" date="2010" name="Nat. Biotechnol.">
        <title>Genome sequence of the model mushroom Schizophyllum commune.</title>
        <authorList>
            <person name="Ohm R.A."/>
            <person name="de Jong J.F."/>
            <person name="Lugones L.G."/>
            <person name="Aerts A."/>
            <person name="Kothe E."/>
            <person name="Stajich J.E."/>
            <person name="de Vries R.P."/>
            <person name="Record E."/>
            <person name="Levasseur A."/>
            <person name="Baker S.E."/>
            <person name="Bartholomew K.A."/>
            <person name="Coutinho P.M."/>
            <person name="Erdmann S."/>
            <person name="Fowler T.J."/>
            <person name="Gathman A.C."/>
            <person name="Lombard V."/>
            <person name="Henrissat B."/>
            <person name="Knabe N."/>
            <person name="Kuees U."/>
            <person name="Lilly W.W."/>
            <person name="Lindquist E."/>
            <person name="Lucas S."/>
            <person name="Magnuson J.K."/>
            <person name="Piumi F."/>
            <person name="Raudaskoski M."/>
            <person name="Salamov A."/>
            <person name="Schmutz J."/>
            <person name="Schwarze F.W.M.R."/>
            <person name="vanKuyk P.A."/>
            <person name="Horton J.S."/>
            <person name="Grigoriev I.V."/>
            <person name="Woesten H.A.B."/>
        </authorList>
    </citation>
    <scope>NUCLEOTIDE SEQUENCE [LARGE SCALE GENOMIC DNA]</scope>
    <source>
        <strain evidence="8">H4-8 / FGSC 9210</strain>
    </source>
</reference>
<evidence type="ECO:0000256" key="5">
    <source>
        <dbReference type="SAM" id="MobiDB-lite"/>
    </source>
</evidence>
<proteinExistence type="predicted"/>
<feature type="transmembrane region" description="Helical" evidence="6">
    <location>
        <begin position="426"/>
        <end position="445"/>
    </location>
</feature>
<sequence length="525" mass="57009">MLGAGTLIWISLRPLLRLVITTSFGFAITKADIFPQVASRGAGQIILNITLPCLMFSKIVPAFTPQNIHALGPLVFVAIMYEAMGMAIAAIIRLFFWVPHRFRYGLLVAGGWGNYGDIPTSVIMSICGAAPFNPSTDADLGVAYVAAFILVFMITLFPLGGHKLIAKDYVGPDIENDDVREATRRRRRIIMYGWAHYAARLLHGKKGKVEDDEEHTKSPISNEKERQLYAPTDSPHPEPCEKKPFKHVAFDDGTTAVNSPICSPLQTEVGPSRAHSPEPTLDGPSRPPSQRHDTSDSVPALPQAPDYPPPAGAVGLSPGSSAPSAKHHRRRRQFLHSIKAFLQSLCTPASLAMLLSFPIALIKPVKALFVEVEGTYMPSAPDGEPPLAFVYDVAEFVGAASVPLGLVCLGSALARLKIPREEWKNLPLGAIFSFACGKMLLMPVIGVLMVKGMTHSGIIDPEDKVLQFVCIFFSCLPTATTQVFLTQVYSGTGTAEHLSAFLVPQYAIMFVSMVALTAYTLQLLF</sequence>
<comment type="subcellular location">
    <subcellularLocation>
        <location evidence="1">Membrane</location>
        <topology evidence="1">Multi-pass membrane protein</topology>
    </subcellularLocation>
</comment>
<dbReference type="PANTHER" id="PTHR31274">
    <property type="entry name" value="PROTEIN ECM3"/>
    <property type="match status" value="1"/>
</dbReference>
<dbReference type="PANTHER" id="PTHR31274:SF1">
    <property type="entry name" value="AGL149CP"/>
    <property type="match status" value="1"/>
</dbReference>
<keyword evidence="8" id="KW-1185">Reference proteome</keyword>
<dbReference type="GO" id="GO:0016020">
    <property type="term" value="C:membrane"/>
    <property type="evidence" value="ECO:0007669"/>
    <property type="project" value="UniProtKB-SubCell"/>
</dbReference>
<accession>D8PQI3</accession>
<evidence type="ECO:0000256" key="3">
    <source>
        <dbReference type="ARBA" id="ARBA00022989"/>
    </source>
</evidence>
<evidence type="ECO:0000256" key="4">
    <source>
        <dbReference type="ARBA" id="ARBA00023136"/>
    </source>
</evidence>
<dbReference type="Pfam" id="PF03547">
    <property type="entry name" value="Mem_trans"/>
    <property type="match status" value="1"/>
</dbReference>
<dbReference type="InterPro" id="IPR004776">
    <property type="entry name" value="Mem_transp_PIN-like"/>
</dbReference>
<dbReference type="Proteomes" id="UP000007431">
    <property type="component" value="Unassembled WGS sequence"/>
</dbReference>
<dbReference type="InterPro" id="IPR040254">
    <property type="entry name" value="Ecm3-like"/>
</dbReference>
<keyword evidence="4 6" id="KW-0472">Membrane</keyword>
<feature type="transmembrane region" description="Helical" evidence="6">
    <location>
        <begin position="465"/>
        <end position="486"/>
    </location>
</feature>
<keyword evidence="2 6" id="KW-0812">Transmembrane</keyword>
<protein>
    <recommendedName>
        <fullName evidence="9">Auxin efflux carrier</fullName>
    </recommendedName>
</protein>
<evidence type="ECO:0008006" key="9">
    <source>
        <dbReference type="Google" id="ProtNLM"/>
    </source>
</evidence>
<dbReference type="eggNOG" id="ENOG502QU6H">
    <property type="taxonomic scope" value="Eukaryota"/>
</dbReference>
<feature type="transmembrane region" description="Helical" evidence="6">
    <location>
        <begin position="340"/>
        <end position="362"/>
    </location>
</feature>